<dbReference type="InterPro" id="IPR007161">
    <property type="entry name" value="DUF364"/>
</dbReference>
<gene>
    <name evidence="3" type="ORF">ATY89_06360</name>
    <name evidence="4" type="ORF">ATZ20_09385</name>
</gene>
<accession>A0A0U3H3T7</accession>
<dbReference type="Gene3D" id="3.40.50.11590">
    <property type="match status" value="1"/>
</dbReference>
<dbReference type="InterPro" id="IPR025251">
    <property type="entry name" value="DUF4213"/>
</dbReference>
<evidence type="ECO:0000313" key="4">
    <source>
        <dbReference type="EMBL" id="ALU32333.1"/>
    </source>
</evidence>
<name>A0A0U3H3T7_9CREN</name>
<dbReference type="Gene3D" id="3.30.390.100">
    <property type="match status" value="1"/>
</dbReference>
<dbReference type="RefSeq" id="WP_015385806.1">
    <property type="nucleotide sequence ID" value="NZ_CP013694.1"/>
</dbReference>
<dbReference type="GeneID" id="14552859"/>
<evidence type="ECO:0000313" key="6">
    <source>
        <dbReference type="Proteomes" id="UP000065473"/>
    </source>
</evidence>
<organism evidence="3 6">
    <name type="scientific">Sulfolobus acidocaldarius</name>
    <dbReference type="NCBI Taxonomy" id="2285"/>
    <lineage>
        <taxon>Archaea</taxon>
        <taxon>Thermoproteota</taxon>
        <taxon>Thermoprotei</taxon>
        <taxon>Sulfolobales</taxon>
        <taxon>Sulfolobaceae</taxon>
        <taxon>Sulfolobus</taxon>
    </lineage>
</organism>
<dbReference type="Pfam" id="PF13938">
    <property type="entry name" value="DUF4213"/>
    <property type="match status" value="1"/>
</dbReference>
<evidence type="ECO:0000259" key="2">
    <source>
        <dbReference type="Pfam" id="PF13938"/>
    </source>
</evidence>
<dbReference type="EMBL" id="CP013694">
    <property type="protein sequence ID" value="ALU29600.1"/>
    <property type="molecule type" value="Genomic_DNA"/>
</dbReference>
<dbReference type="Proteomes" id="UP000060043">
    <property type="component" value="Chromosome"/>
</dbReference>
<evidence type="ECO:0000313" key="5">
    <source>
        <dbReference type="Proteomes" id="UP000060043"/>
    </source>
</evidence>
<dbReference type="AlphaFoldDB" id="A0A0U3H3T7"/>
<protein>
    <submittedName>
        <fullName evidence="3">Uncharacterized protein</fullName>
    </submittedName>
</protein>
<dbReference type="PaxDb" id="1435377-SUSAZ_11070"/>
<dbReference type="Pfam" id="PF04016">
    <property type="entry name" value="DUF364"/>
    <property type="match status" value="1"/>
</dbReference>
<dbReference type="Proteomes" id="UP000065473">
    <property type="component" value="Chromosome"/>
</dbReference>
<feature type="domain" description="Putative heavy-metal chelation" evidence="1">
    <location>
        <begin position="96"/>
        <end position="233"/>
    </location>
</feature>
<feature type="domain" description="DUF4213" evidence="2">
    <location>
        <begin position="7"/>
        <end position="84"/>
    </location>
</feature>
<reference evidence="5 6" key="1">
    <citation type="submission" date="2015-12" db="EMBL/GenBank/DDBJ databases">
        <title>A stable core within a dynamic pangenome in Sulfolobus acidocaldarius.</title>
        <authorList>
            <person name="Anderson R."/>
            <person name="Kouris A."/>
            <person name="Seward C."/>
            <person name="Campbell K."/>
            <person name="Whitaker R."/>
        </authorList>
    </citation>
    <scope>NUCLEOTIDE SEQUENCE [LARGE SCALE GENOMIC DNA]</scope>
    <source>
        <strain evidence="3 6">GG12-C01-09</strain>
        <strain evidence="4 5">NG05B_CO5_07</strain>
    </source>
</reference>
<dbReference type="STRING" id="1435377.SUSAZ_11070"/>
<dbReference type="EMBL" id="CP013695">
    <property type="protein sequence ID" value="ALU32333.1"/>
    <property type="molecule type" value="Genomic_DNA"/>
</dbReference>
<proteinExistence type="predicted"/>
<dbReference type="OrthoDB" id="36516at2157"/>
<dbReference type="SUPFAM" id="SSF159713">
    <property type="entry name" value="Dhaf3308-like"/>
    <property type="match status" value="1"/>
</dbReference>
<evidence type="ECO:0000259" key="1">
    <source>
        <dbReference type="Pfam" id="PF04016"/>
    </source>
</evidence>
<sequence length="234" mass="25326">MLLDEMIDELRHSLKGKKVVNNCIGVAYTSVMLSDGSLGISHTITEGENSLCGEVFGNDAVSLVESLKNSPIERSVSVAILNSVGNIEGYENGDPIDVLEGNKLCVFGYSPGTVTNRFVSVTIYDFWNPPQRSFDNVTVKPFSSFTSETCDSTVIFGSALVAGNIEKILASISTDHLILSGISSVYAPITLKKYGFDYIGKVIAVDKIKALRVVCEGGLAKHLSRFTKKIYVKL</sequence>
<evidence type="ECO:0000313" key="3">
    <source>
        <dbReference type="EMBL" id="ALU29600.1"/>
    </source>
</evidence>